<dbReference type="PANTHER" id="PTHR33307">
    <property type="entry name" value="ALPHA-RHAMNOSIDASE (EUROFUNG)"/>
    <property type="match status" value="1"/>
</dbReference>
<evidence type="ECO:0000256" key="4">
    <source>
        <dbReference type="SAM" id="SignalP"/>
    </source>
</evidence>
<dbReference type="InterPro" id="IPR016007">
    <property type="entry name" value="Alpha_rhamnosid"/>
</dbReference>
<dbReference type="EC" id="3.2.1.40" evidence="2"/>
<evidence type="ECO:0000313" key="10">
    <source>
        <dbReference type="Proteomes" id="UP000676386"/>
    </source>
</evidence>
<feature type="chain" id="PRO_5045953747" description="alpha-L-rhamnosidase" evidence="4">
    <location>
        <begin position="22"/>
        <end position="921"/>
    </location>
</feature>
<dbReference type="Gene3D" id="2.60.420.10">
    <property type="entry name" value="Maltose phosphorylase, domain 3"/>
    <property type="match status" value="1"/>
</dbReference>
<dbReference type="InterPro" id="IPR035398">
    <property type="entry name" value="Bac_rhamnosid_C"/>
</dbReference>
<comment type="catalytic activity">
    <reaction evidence="1">
        <text>Hydrolysis of terminal non-reducing alpha-L-rhamnose residues in alpha-L-rhamnosides.</text>
        <dbReference type="EC" id="3.2.1.40"/>
    </reaction>
</comment>
<evidence type="ECO:0000313" key="9">
    <source>
        <dbReference type="EMBL" id="MBS0029878.1"/>
    </source>
</evidence>
<dbReference type="InterPro" id="IPR008928">
    <property type="entry name" value="6-hairpin_glycosidase_sf"/>
</dbReference>
<feature type="domain" description="Alpha-L-rhamnosidase C-terminal" evidence="8">
    <location>
        <begin position="813"/>
        <end position="882"/>
    </location>
</feature>
<dbReference type="Gene3D" id="1.50.10.10">
    <property type="match status" value="1"/>
</dbReference>
<feature type="domain" description="Alpha-L-rhamnosidase concanavalin-like" evidence="5">
    <location>
        <begin position="362"/>
        <end position="453"/>
    </location>
</feature>
<comment type="caution">
    <text evidence="9">The sequence shown here is derived from an EMBL/GenBank/DDBJ whole genome shotgun (WGS) entry which is preliminary data.</text>
</comment>
<dbReference type="Gene3D" id="2.60.40.10">
    <property type="entry name" value="Immunoglobulins"/>
    <property type="match status" value="1"/>
</dbReference>
<dbReference type="PIRSF" id="PIRSF010631">
    <property type="entry name" value="A-rhamnsds"/>
    <property type="match status" value="1"/>
</dbReference>
<organism evidence="9 10">
    <name type="scientific">Chitinophaga hostae</name>
    <dbReference type="NCBI Taxonomy" id="2831022"/>
    <lineage>
        <taxon>Bacteria</taxon>
        <taxon>Pseudomonadati</taxon>
        <taxon>Bacteroidota</taxon>
        <taxon>Chitinophagia</taxon>
        <taxon>Chitinophagales</taxon>
        <taxon>Chitinophagaceae</taxon>
        <taxon>Chitinophaga</taxon>
    </lineage>
</organism>
<dbReference type="GO" id="GO:0016787">
    <property type="term" value="F:hydrolase activity"/>
    <property type="evidence" value="ECO:0007669"/>
    <property type="project" value="UniProtKB-KW"/>
</dbReference>
<dbReference type="InterPro" id="IPR013783">
    <property type="entry name" value="Ig-like_fold"/>
</dbReference>
<dbReference type="SUPFAM" id="SSF48208">
    <property type="entry name" value="Six-hairpin glycosidases"/>
    <property type="match status" value="1"/>
</dbReference>
<dbReference type="Pfam" id="PF17390">
    <property type="entry name" value="Bac_rhamnosid_C"/>
    <property type="match status" value="1"/>
</dbReference>
<dbReference type="Pfam" id="PF05592">
    <property type="entry name" value="Bac_rhamnosid"/>
    <property type="match status" value="1"/>
</dbReference>
<evidence type="ECO:0000259" key="6">
    <source>
        <dbReference type="Pfam" id="PF08531"/>
    </source>
</evidence>
<reference evidence="9 10" key="1">
    <citation type="submission" date="2021-04" db="EMBL/GenBank/DDBJ databases">
        <title>Chitinophaga sp. nov., isolated from the rhizosphere soil.</title>
        <authorList>
            <person name="He S."/>
        </authorList>
    </citation>
    <scope>NUCLEOTIDE SEQUENCE [LARGE SCALE GENOMIC DNA]</scope>
    <source>
        <strain evidence="9 10">2R12</strain>
    </source>
</reference>
<keyword evidence="3 9" id="KW-0378">Hydrolase</keyword>
<dbReference type="Gene3D" id="2.60.120.260">
    <property type="entry name" value="Galactose-binding domain-like"/>
    <property type="match status" value="2"/>
</dbReference>
<dbReference type="RefSeq" id="WP_211974978.1">
    <property type="nucleotide sequence ID" value="NZ_CBFHAM010000023.1"/>
</dbReference>
<protein>
    <recommendedName>
        <fullName evidence="2">alpha-L-rhamnosidase</fullName>
        <ecNumber evidence="2">3.2.1.40</ecNumber>
    </recommendedName>
</protein>
<feature type="signal peptide" evidence="4">
    <location>
        <begin position="1"/>
        <end position="21"/>
    </location>
</feature>
<evidence type="ECO:0000259" key="7">
    <source>
        <dbReference type="Pfam" id="PF17389"/>
    </source>
</evidence>
<evidence type="ECO:0000259" key="8">
    <source>
        <dbReference type="Pfam" id="PF17390"/>
    </source>
</evidence>
<dbReference type="InterPro" id="IPR013737">
    <property type="entry name" value="Bac_rhamnosid_N"/>
</dbReference>
<accession>A0ABS5J480</accession>
<dbReference type="Proteomes" id="UP000676386">
    <property type="component" value="Unassembled WGS sequence"/>
</dbReference>
<dbReference type="InterPro" id="IPR012341">
    <property type="entry name" value="6hp_glycosidase-like_sf"/>
</dbReference>
<name>A0ABS5J480_9BACT</name>
<dbReference type="InterPro" id="IPR035396">
    <property type="entry name" value="Bac_rhamnosid6H"/>
</dbReference>
<evidence type="ECO:0000256" key="1">
    <source>
        <dbReference type="ARBA" id="ARBA00001445"/>
    </source>
</evidence>
<sequence length="921" mass="102142">MLKYKLAVVAILLLGKLNAAADNIIRIVHPQCEYGNNPLGVEAEQPRFSWEITGGTRGVTQTAYHILVADSRELLMKHTGNIWDSRKQNSSQSIQVPFLGTRLLPAKTYYWSVQVWDNKGNVSAWSEPAQWKMGLTEKEDWHDAAWIAYEDIPAGSKEIANKAVVKGRNILPLLRKEFSVKKAVKHATLFIAGLGQFEMSLNGNKVGDHFLDPGWTQFDKQTLYVTFDLTSLIRPGGNALGAMLGNGFYHIPQERYRKLSGTFGFPKMICRLLLEYEDGTAENVVSDASWKTAPGPVTFSSIYGGEDYDANLEQPGWNQPSFDDRQWKTALVVEGPANLRSQTADPVKVMDTLTAKKITAPKPGVWVYDLGQNASGIPDIAVTGSKGAVVKIIPGELIDDKGLVTQQASGGPYLFDYTLNGNGTEKWRPRFSYYGFRYLQVEGAVPSSAENPQQLPVLQMVRGLHIRNAAAAAGDFVCSDDIFNKTCQLINWAVKSNMASVFTDCPHREKLGWLEEAHLMGNAIQYNFNVATLLTKISADMQDAQLENGMVPDIAPEYVVFENGFRDSPEWGSAAVIVPWNAYLWYGDKRILEENYDMMHRYVDYLRKKSVNDTLSYGLGDWFDIGPNGVGESQNTPKGITATAFYYYDLTILGKVAQVLGKIEDVRRYRELQQQVRAAFNNGFFNKQTKQYATGSQAANALAVYMDLVEPSEKTAVVENIVADIRQRNNSLTTGEIAFSYLLRVLQAAGRSDLIYLMNARSDVPGYGYQVAHGATALTESWQAYRYVSNNHLMLGHLMEWFYNGLAGIGQAPGSVAFKQIVIHPRPVSDVTFARASYHAPYGLIKSDWQKRDHSFELTVEIPANTTATVYLPVGAGANVSVDGKPVSGVEAVRFIRKEGTEALYTIGSGAYHFKVAGSPR</sequence>
<dbReference type="Pfam" id="PF08531">
    <property type="entry name" value="Bac_rhamnosid_N"/>
    <property type="match status" value="1"/>
</dbReference>
<dbReference type="EMBL" id="JAGTXB010000011">
    <property type="protein sequence ID" value="MBS0029878.1"/>
    <property type="molecule type" value="Genomic_DNA"/>
</dbReference>
<feature type="domain" description="Alpha-L-rhamnosidase six-hairpin glycosidase" evidence="7">
    <location>
        <begin position="473"/>
        <end position="805"/>
    </location>
</feature>
<dbReference type="PANTHER" id="PTHR33307:SF11">
    <property type="entry name" value="ALPHA-L-RHAMNOSIDASE"/>
    <property type="match status" value="1"/>
</dbReference>
<evidence type="ECO:0000256" key="3">
    <source>
        <dbReference type="ARBA" id="ARBA00022801"/>
    </source>
</evidence>
<evidence type="ECO:0000256" key="2">
    <source>
        <dbReference type="ARBA" id="ARBA00012652"/>
    </source>
</evidence>
<evidence type="ECO:0000259" key="5">
    <source>
        <dbReference type="Pfam" id="PF05592"/>
    </source>
</evidence>
<keyword evidence="10" id="KW-1185">Reference proteome</keyword>
<proteinExistence type="predicted"/>
<dbReference type="Pfam" id="PF17389">
    <property type="entry name" value="Bac_rhamnosid6H"/>
    <property type="match status" value="1"/>
</dbReference>
<feature type="domain" description="Bacterial alpha-L-rhamnosidase N-terminal" evidence="6">
    <location>
        <begin position="182"/>
        <end position="350"/>
    </location>
</feature>
<keyword evidence="4" id="KW-0732">Signal</keyword>
<dbReference type="Pfam" id="PF25788">
    <property type="entry name" value="Ig_Rha78A_N"/>
    <property type="match status" value="1"/>
</dbReference>
<dbReference type="InterPro" id="IPR008902">
    <property type="entry name" value="Rhamnosid_concanavalin"/>
</dbReference>
<gene>
    <name evidence="9" type="ORF">KE626_21320</name>
</gene>